<dbReference type="Gene3D" id="3.40.630.30">
    <property type="match status" value="1"/>
</dbReference>
<dbReference type="PANTHER" id="PTHR43792:SF8">
    <property type="entry name" value="[RIBOSOMAL PROTEIN US5]-ALANINE N-ACETYLTRANSFERASE"/>
    <property type="match status" value="1"/>
</dbReference>
<dbReference type="Proteomes" id="UP000313948">
    <property type="component" value="Chromosome"/>
</dbReference>
<name>A0ABX5VT70_9MICO</name>
<dbReference type="InterPro" id="IPR000182">
    <property type="entry name" value="GNAT_dom"/>
</dbReference>
<evidence type="ECO:0000259" key="4">
    <source>
        <dbReference type="PROSITE" id="PS51186"/>
    </source>
</evidence>
<dbReference type="InterPro" id="IPR016181">
    <property type="entry name" value="Acyl_CoA_acyltransferase"/>
</dbReference>
<keyword evidence="6" id="KW-1185">Reference proteome</keyword>
<accession>A0ABX5VT70</accession>
<evidence type="ECO:0000256" key="3">
    <source>
        <dbReference type="ARBA" id="ARBA00038502"/>
    </source>
</evidence>
<keyword evidence="2" id="KW-0012">Acyltransferase</keyword>
<evidence type="ECO:0000256" key="1">
    <source>
        <dbReference type="ARBA" id="ARBA00022679"/>
    </source>
</evidence>
<reference evidence="5 6" key="1">
    <citation type="submission" date="2019-05" db="EMBL/GenBank/DDBJ databases">
        <title>Georgenia *** sp. nov., and Georgenia *** sp. nov., isolated from the intestinal contents of plateau pika (Ochotona curzoniae) in the Qinghai-Tibet plateau of China.</title>
        <authorList>
            <person name="Tian Z."/>
        </authorList>
    </citation>
    <scope>NUCLEOTIDE SEQUENCE [LARGE SCALE GENOMIC DNA]</scope>
    <source>
        <strain evidence="5 6">Z294</strain>
    </source>
</reference>
<sequence length="171" mass="18180">MPTLRPVRASDAPAVLDAFASSSDMARQGAVTTAAEASAYLTRCTSPGSRVFAVTGEDDVLCGAVGINLDEENRTGWVWYWMHARHRGKGWTAAAVATVADWALAEGGCERLELGHRVDNPASGRVAVAAGFVPEGRERGKFLIDGERVDVLTYGRILTDPAPVTPRLALS</sequence>
<protein>
    <submittedName>
        <fullName evidence="5">GNAT family N-acetyltransferase</fullName>
    </submittedName>
</protein>
<evidence type="ECO:0000313" key="6">
    <source>
        <dbReference type="Proteomes" id="UP000313948"/>
    </source>
</evidence>
<organism evidence="5 6">
    <name type="scientific">Georgenia wutianyii</name>
    <dbReference type="NCBI Taxonomy" id="2585135"/>
    <lineage>
        <taxon>Bacteria</taxon>
        <taxon>Bacillati</taxon>
        <taxon>Actinomycetota</taxon>
        <taxon>Actinomycetes</taxon>
        <taxon>Micrococcales</taxon>
        <taxon>Bogoriellaceae</taxon>
        <taxon>Georgenia</taxon>
    </lineage>
</organism>
<evidence type="ECO:0000256" key="2">
    <source>
        <dbReference type="ARBA" id="ARBA00023315"/>
    </source>
</evidence>
<comment type="similarity">
    <text evidence="3">Belongs to the acetyltransferase family. RimJ subfamily.</text>
</comment>
<keyword evidence="1" id="KW-0808">Transferase</keyword>
<proteinExistence type="inferred from homology"/>
<dbReference type="Pfam" id="PF13302">
    <property type="entry name" value="Acetyltransf_3"/>
    <property type="match status" value="1"/>
</dbReference>
<dbReference type="PROSITE" id="PS51186">
    <property type="entry name" value="GNAT"/>
    <property type="match status" value="1"/>
</dbReference>
<feature type="domain" description="N-acetyltransferase" evidence="4">
    <location>
        <begin position="2"/>
        <end position="155"/>
    </location>
</feature>
<dbReference type="SUPFAM" id="SSF55729">
    <property type="entry name" value="Acyl-CoA N-acyltransferases (Nat)"/>
    <property type="match status" value="1"/>
</dbReference>
<evidence type="ECO:0000313" key="5">
    <source>
        <dbReference type="EMBL" id="QDB80474.1"/>
    </source>
</evidence>
<dbReference type="EMBL" id="CP040899">
    <property type="protein sequence ID" value="QDB80474.1"/>
    <property type="molecule type" value="Genomic_DNA"/>
</dbReference>
<dbReference type="InterPro" id="IPR051531">
    <property type="entry name" value="N-acetyltransferase"/>
</dbReference>
<gene>
    <name evidence="5" type="ORF">FE251_14650</name>
</gene>
<dbReference type="PANTHER" id="PTHR43792">
    <property type="entry name" value="GNAT FAMILY, PUTATIVE (AFU_ORTHOLOGUE AFUA_3G00765)-RELATED-RELATED"/>
    <property type="match status" value="1"/>
</dbReference>